<dbReference type="RefSeq" id="WP_275417558.1">
    <property type="nucleotide sequence ID" value="NZ_CP106878.1"/>
</dbReference>
<dbReference type="AlphaFoldDB" id="A0A9E8LUA1"/>
<evidence type="ECO:0000256" key="2">
    <source>
        <dbReference type="ARBA" id="ARBA00023125"/>
    </source>
</evidence>
<evidence type="ECO:0000256" key="3">
    <source>
        <dbReference type="PROSITE-ProRule" id="PRU00335"/>
    </source>
</evidence>
<evidence type="ECO:0000256" key="1">
    <source>
        <dbReference type="ARBA" id="ARBA00022491"/>
    </source>
</evidence>
<dbReference type="InterPro" id="IPR041490">
    <property type="entry name" value="KstR2_TetR_C"/>
</dbReference>
<dbReference type="PROSITE" id="PS01081">
    <property type="entry name" value="HTH_TETR_1"/>
    <property type="match status" value="1"/>
</dbReference>
<dbReference type="SUPFAM" id="SSF48498">
    <property type="entry name" value="Tetracyclin repressor-like, C-terminal domain"/>
    <property type="match status" value="1"/>
</dbReference>
<dbReference type="Pfam" id="PF17932">
    <property type="entry name" value="TetR_C_24"/>
    <property type="match status" value="1"/>
</dbReference>
<accession>A0A9E8LUA1</accession>
<dbReference type="KEGG" id="faf:OE104_14910"/>
<protein>
    <submittedName>
        <fullName evidence="5">TetR/AcrR family transcriptional regulator</fullName>
    </submittedName>
</protein>
<reference evidence="5" key="1">
    <citation type="submission" date="2022-09" db="EMBL/GenBank/DDBJ databases">
        <title>Complete Genomes of Fervidibacillus albus and Fervidibacillus halotolerans isolated from tidal flat sediments.</title>
        <authorList>
            <person name="Kwon K.K."/>
            <person name="Yang S.-H."/>
            <person name="Park M.J."/>
            <person name="Oh H.-M."/>
        </authorList>
    </citation>
    <scope>NUCLEOTIDE SEQUENCE</scope>
    <source>
        <strain evidence="5">MEBiC13591</strain>
    </source>
</reference>
<dbReference type="PANTHER" id="PTHR43479">
    <property type="entry name" value="ACREF/ENVCD OPERON REPRESSOR-RELATED"/>
    <property type="match status" value="1"/>
</dbReference>
<dbReference type="InterPro" id="IPR050624">
    <property type="entry name" value="HTH-type_Tx_Regulator"/>
</dbReference>
<proteinExistence type="predicted"/>
<evidence type="ECO:0000313" key="6">
    <source>
        <dbReference type="Proteomes" id="UP001164718"/>
    </source>
</evidence>
<dbReference type="GO" id="GO:0003677">
    <property type="term" value="F:DNA binding"/>
    <property type="evidence" value="ECO:0007669"/>
    <property type="project" value="UniProtKB-UniRule"/>
</dbReference>
<evidence type="ECO:0000259" key="4">
    <source>
        <dbReference type="PROSITE" id="PS50977"/>
    </source>
</evidence>
<dbReference type="InterPro" id="IPR009057">
    <property type="entry name" value="Homeodomain-like_sf"/>
</dbReference>
<dbReference type="InterPro" id="IPR001647">
    <property type="entry name" value="HTH_TetR"/>
</dbReference>
<dbReference type="InterPro" id="IPR023772">
    <property type="entry name" value="DNA-bd_HTH_TetR-type_CS"/>
</dbReference>
<keyword evidence="1" id="KW-0678">Repressor</keyword>
<dbReference type="Proteomes" id="UP001164718">
    <property type="component" value="Chromosome"/>
</dbReference>
<dbReference type="Pfam" id="PF00440">
    <property type="entry name" value="TetR_N"/>
    <property type="match status" value="1"/>
</dbReference>
<dbReference type="PRINTS" id="PR00455">
    <property type="entry name" value="HTHTETR"/>
</dbReference>
<dbReference type="Gene3D" id="1.10.10.60">
    <property type="entry name" value="Homeodomain-like"/>
    <property type="match status" value="1"/>
</dbReference>
<dbReference type="Gene3D" id="1.10.357.10">
    <property type="entry name" value="Tetracycline Repressor, domain 2"/>
    <property type="match status" value="1"/>
</dbReference>
<keyword evidence="2 3" id="KW-0238">DNA-binding</keyword>
<dbReference type="SUPFAM" id="SSF46689">
    <property type="entry name" value="Homeodomain-like"/>
    <property type="match status" value="1"/>
</dbReference>
<gene>
    <name evidence="5" type="ORF">OE104_14910</name>
</gene>
<dbReference type="PROSITE" id="PS50977">
    <property type="entry name" value="HTH_TETR_2"/>
    <property type="match status" value="1"/>
</dbReference>
<feature type="DNA-binding region" description="H-T-H motif" evidence="3">
    <location>
        <begin position="26"/>
        <end position="45"/>
    </location>
</feature>
<name>A0A9E8LUA1_9BACI</name>
<sequence length="189" mass="21824">MTVDRRKQVIQAAGQSFSTFGYKGTTIDQIAKIANVGKGTIYTYFKNKEQLLQHIMKELIGEMKAEAEKTFEKGLSFYENVHRAIYKMLEYRMTHQLAIKLFEEAKFGAPEVVEAQKYYEDAIISYISKQIEKAIENGEIRSCDPKITAFVILKIYIALIFDWEKNNPPLSKETLSELLDLYIFRGLSI</sequence>
<dbReference type="InterPro" id="IPR036271">
    <property type="entry name" value="Tet_transcr_reg_TetR-rel_C_sf"/>
</dbReference>
<feature type="domain" description="HTH tetR-type" evidence="4">
    <location>
        <begin position="3"/>
        <end position="63"/>
    </location>
</feature>
<dbReference type="EMBL" id="CP106878">
    <property type="protein sequence ID" value="WAA09775.1"/>
    <property type="molecule type" value="Genomic_DNA"/>
</dbReference>
<organism evidence="5 6">
    <name type="scientific">Fervidibacillus albus</name>
    <dbReference type="NCBI Taxonomy" id="2980026"/>
    <lineage>
        <taxon>Bacteria</taxon>
        <taxon>Bacillati</taxon>
        <taxon>Bacillota</taxon>
        <taxon>Bacilli</taxon>
        <taxon>Bacillales</taxon>
        <taxon>Bacillaceae</taxon>
        <taxon>Fervidibacillus</taxon>
    </lineage>
</organism>
<evidence type="ECO:0000313" key="5">
    <source>
        <dbReference type="EMBL" id="WAA09775.1"/>
    </source>
</evidence>
<keyword evidence="6" id="KW-1185">Reference proteome</keyword>
<dbReference type="PANTHER" id="PTHR43479:SF11">
    <property type="entry name" value="ACREF_ENVCD OPERON REPRESSOR-RELATED"/>
    <property type="match status" value="1"/>
</dbReference>